<organism evidence="4 5">
    <name type="scientific">Deinococcus piscis</name>
    <dbReference type="NCBI Taxonomy" id="394230"/>
    <lineage>
        <taxon>Bacteria</taxon>
        <taxon>Thermotogati</taxon>
        <taxon>Deinococcota</taxon>
        <taxon>Deinococci</taxon>
        <taxon>Deinococcales</taxon>
        <taxon>Deinococcaceae</taxon>
        <taxon>Deinococcus</taxon>
    </lineage>
</organism>
<dbReference type="InterPro" id="IPR027381">
    <property type="entry name" value="LytR/CpsA/Psr_C"/>
</dbReference>
<evidence type="ECO:0000259" key="3">
    <source>
        <dbReference type="Pfam" id="PF13399"/>
    </source>
</evidence>
<dbReference type="Pfam" id="PF03816">
    <property type="entry name" value="LytR_cpsA_psr"/>
    <property type="match status" value="1"/>
</dbReference>
<proteinExistence type="inferred from homology"/>
<sequence length="411" mass="43478">MAAVPFRAVSHALRARLRSVRVSFTVLGLLMAAFLALLAPAAPALARYGTLPQPSDRPLNILLAGVTPKYPPSAIWPYPAAPEDFTGLTDTIMLAQIHPDGTVKLLSVPRDSWVEIPGVGMSKINASNARGGPDLLTQTVGDLTGLPVDGYALLSLHAVRSVTDAAGGVTVEVKQPMKYDDNAGGLHIDLRPGVQRLNGEQMEGFLRFRHDNLSDIGRIGRQQQFVTAFTGQLKQPLNWWRWPVVAGALNANTKSDLTRSEVGAVLAAALHGPKVNTFMVPGDFGERGTWAVDHAALRELVTREFSGQAQTHSDTGDHDVQAAALNTDMSVTILNVGAPSGSAGRLADTLRAQGFNNLTVGNGEGPLATTQIQGPAAEQVQALLNFGEADTTPNPDGSDLVIRLGADVPLP</sequence>
<dbReference type="EMBL" id="BNAL01000016">
    <property type="protein sequence ID" value="GHG03136.1"/>
    <property type="molecule type" value="Genomic_DNA"/>
</dbReference>
<accession>A0ABQ3K4D2</accession>
<dbReference type="Gene3D" id="3.40.630.190">
    <property type="entry name" value="LCP protein"/>
    <property type="match status" value="1"/>
</dbReference>
<name>A0ABQ3K4D2_9DEIO</name>
<dbReference type="PANTHER" id="PTHR33392:SF6">
    <property type="entry name" value="POLYISOPRENYL-TEICHOIC ACID--PEPTIDOGLYCAN TEICHOIC ACID TRANSFERASE TAGU"/>
    <property type="match status" value="1"/>
</dbReference>
<dbReference type="Gene3D" id="3.30.70.2390">
    <property type="match status" value="1"/>
</dbReference>
<feature type="domain" description="LytR/CpsA/Psr regulator C-terminal" evidence="3">
    <location>
        <begin position="329"/>
        <end position="407"/>
    </location>
</feature>
<dbReference type="Pfam" id="PF13399">
    <property type="entry name" value="LytR_C"/>
    <property type="match status" value="1"/>
</dbReference>
<dbReference type="InterPro" id="IPR004474">
    <property type="entry name" value="LytR_CpsA_psr"/>
</dbReference>
<comment type="caution">
    <text evidence="4">The sequence shown here is derived from an EMBL/GenBank/DDBJ whole genome shotgun (WGS) entry which is preliminary data.</text>
</comment>
<feature type="domain" description="Cell envelope-related transcriptional attenuator" evidence="2">
    <location>
        <begin position="89"/>
        <end position="234"/>
    </location>
</feature>
<dbReference type="PANTHER" id="PTHR33392">
    <property type="entry name" value="POLYISOPRENYL-TEICHOIC ACID--PEPTIDOGLYCAN TEICHOIC ACID TRANSFERASE TAGU"/>
    <property type="match status" value="1"/>
</dbReference>
<evidence type="ECO:0000256" key="1">
    <source>
        <dbReference type="ARBA" id="ARBA00006068"/>
    </source>
</evidence>
<protein>
    <submittedName>
        <fullName evidence="4">Membrane protein</fullName>
    </submittedName>
</protein>
<dbReference type="NCBIfam" id="TIGR00350">
    <property type="entry name" value="lytR_cpsA_psr"/>
    <property type="match status" value="1"/>
</dbReference>
<comment type="similarity">
    <text evidence="1">Belongs to the LytR/CpsA/Psr (LCP) family.</text>
</comment>
<reference evidence="5" key="1">
    <citation type="journal article" date="2019" name="Int. J. Syst. Evol. Microbiol.">
        <title>The Global Catalogue of Microorganisms (GCM) 10K type strain sequencing project: providing services to taxonomists for standard genome sequencing and annotation.</title>
        <authorList>
            <consortium name="The Broad Institute Genomics Platform"/>
            <consortium name="The Broad Institute Genome Sequencing Center for Infectious Disease"/>
            <person name="Wu L."/>
            <person name="Ma J."/>
        </authorList>
    </citation>
    <scope>NUCLEOTIDE SEQUENCE [LARGE SCALE GENOMIC DNA]</scope>
    <source>
        <strain evidence="5">CGMCC 1.18439</strain>
    </source>
</reference>
<dbReference type="Proteomes" id="UP000632154">
    <property type="component" value="Unassembled WGS sequence"/>
</dbReference>
<keyword evidence="5" id="KW-1185">Reference proteome</keyword>
<evidence type="ECO:0000313" key="4">
    <source>
        <dbReference type="EMBL" id="GHG03136.1"/>
    </source>
</evidence>
<gene>
    <name evidence="4" type="ORF">GCM10017783_14320</name>
</gene>
<dbReference type="InterPro" id="IPR050922">
    <property type="entry name" value="LytR/CpsA/Psr_CW_biosynth"/>
</dbReference>
<evidence type="ECO:0000313" key="5">
    <source>
        <dbReference type="Proteomes" id="UP000632154"/>
    </source>
</evidence>
<evidence type="ECO:0000259" key="2">
    <source>
        <dbReference type="Pfam" id="PF03816"/>
    </source>
</evidence>